<dbReference type="Pfam" id="PF14392">
    <property type="entry name" value="zf-CCHC_4"/>
    <property type="match status" value="1"/>
</dbReference>
<dbReference type="AlphaFoldDB" id="A0AAE0E621"/>
<dbReference type="GO" id="GO:0003676">
    <property type="term" value="F:nucleic acid binding"/>
    <property type="evidence" value="ECO:0007669"/>
    <property type="project" value="InterPro"/>
</dbReference>
<name>A0AAE0E621_9ROSI</name>
<keyword evidence="1" id="KW-0862">Zinc</keyword>
<dbReference type="GO" id="GO:0008270">
    <property type="term" value="F:zinc ion binding"/>
    <property type="evidence" value="ECO:0007669"/>
    <property type="project" value="UniProtKB-KW"/>
</dbReference>
<dbReference type="PROSITE" id="PS50158">
    <property type="entry name" value="ZF_CCHC"/>
    <property type="match status" value="1"/>
</dbReference>
<reference evidence="3" key="1">
    <citation type="journal article" date="2023" name="Plant J.">
        <title>Genome sequences and population genomics provide insights into the demographic history, inbreeding, and mutation load of two 'living fossil' tree species of Dipteronia.</title>
        <authorList>
            <person name="Feng Y."/>
            <person name="Comes H.P."/>
            <person name="Chen J."/>
            <person name="Zhu S."/>
            <person name="Lu R."/>
            <person name="Zhang X."/>
            <person name="Li P."/>
            <person name="Qiu J."/>
            <person name="Olsen K.M."/>
            <person name="Qiu Y."/>
        </authorList>
    </citation>
    <scope>NUCLEOTIDE SEQUENCE</scope>
    <source>
        <strain evidence="3">NBL</strain>
    </source>
</reference>
<keyword evidence="4" id="KW-1185">Reference proteome</keyword>
<organism evidence="3 4">
    <name type="scientific">Dipteronia sinensis</name>
    <dbReference type="NCBI Taxonomy" id="43782"/>
    <lineage>
        <taxon>Eukaryota</taxon>
        <taxon>Viridiplantae</taxon>
        <taxon>Streptophyta</taxon>
        <taxon>Embryophyta</taxon>
        <taxon>Tracheophyta</taxon>
        <taxon>Spermatophyta</taxon>
        <taxon>Magnoliopsida</taxon>
        <taxon>eudicotyledons</taxon>
        <taxon>Gunneridae</taxon>
        <taxon>Pentapetalae</taxon>
        <taxon>rosids</taxon>
        <taxon>malvids</taxon>
        <taxon>Sapindales</taxon>
        <taxon>Sapindaceae</taxon>
        <taxon>Hippocastanoideae</taxon>
        <taxon>Acereae</taxon>
        <taxon>Dipteronia</taxon>
    </lineage>
</organism>
<keyword evidence="1" id="KW-0479">Metal-binding</keyword>
<dbReference type="Proteomes" id="UP001281410">
    <property type="component" value="Unassembled WGS sequence"/>
</dbReference>
<accession>A0AAE0E621</accession>
<gene>
    <name evidence="3" type="ORF">Dsin_016783</name>
</gene>
<keyword evidence="1" id="KW-0863">Zinc-finger</keyword>
<dbReference type="EMBL" id="JANJYJ010000005">
    <property type="protein sequence ID" value="KAK3212077.1"/>
    <property type="molecule type" value="Genomic_DNA"/>
</dbReference>
<dbReference type="InterPro" id="IPR025836">
    <property type="entry name" value="Zn_knuckle_CX2CX4HX4C"/>
</dbReference>
<dbReference type="Pfam" id="PF14111">
    <property type="entry name" value="DUF4283"/>
    <property type="match status" value="1"/>
</dbReference>
<feature type="domain" description="CCHC-type" evidence="2">
    <location>
        <begin position="198"/>
        <end position="211"/>
    </location>
</feature>
<dbReference type="InterPro" id="IPR001878">
    <property type="entry name" value="Znf_CCHC"/>
</dbReference>
<protein>
    <recommendedName>
        <fullName evidence="2">CCHC-type domain-containing protein</fullName>
    </recommendedName>
</protein>
<evidence type="ECO:0000259" key="2">
    <source>
        <dbReference type="PROSITE" id="PS50158"/>
    </source>
</evidence>
<evidence type="ECO:0000313" key="3">
    <source>
        <dbReference type="EMBL" id="KAK3212077.1"/>
    </source>
</evidence>
<dbReference type="InterPro" id="IPR025558">
    <property type="entry name" value="DUF4283"/>
</dbReference>
<dbReference type="PANTHER" id="PTHR31286:SF167">
    <property type="entry name" value="OS09G0268800 PROTEIN"/>
    <property type="match status" value="1"/>
</dbReference>
<dbReference type="PANTHER" id="PTHR31286">
    <property type="entry name" value="GLYCINE-RICH CELL WALL STRUCTURAL PROTEIN 1.8-LIKE"/>
    <property type="match status" value="1"/>
</dbReference>
<evidence type="ECO:0000313" key="4">
    <source>
        <dbReference type="Proteomes" id="UP001281410"/>
    </source>
</evidence>
<dbReference type="InterPro" id="IPR040256">
    <property type="entry name" value="At4g02000-like"/>
</dbReference>
<evidence type="ECO:0000256" key="1">
    <source>
        <dbReference type="PROSITE-ProRule" id="PRU00047"/>
    </source>
</evidence>
<sequence>MNADEIVKLYDALSIKEKERPVQTLDDRLKVLGKQRLALCLVGKILTNKLVNREVFMNVMNKIWKVDGGVEIEPIKGNIFAFYFKNLEGRQRILKGGPWSFDRAIIAFEIPTGTREVQIHNLPLLCLTEDIGTFLGGMIGEVSDVDSNTTTDGSDSFLRVRVKVPVDEPFRRVQRVDLLGDGKVTTMLLRYERLLDYCFRCGRLGHIIDACSDEDNSIDMSSDASRKLEVWLRASSPPKHSFLGLGKYGNKTWDKHKQYESYRSTGG</sequence>
<comment type="caution">
    <text evidence="3">The sequence shown here is derived from an EMBL/GenBank/DDBJ whole genome shotgun (WGS) entry which is preliminary data.</text>
</comment>
<proteinExistence type="predicted"/>